<dbReference type="InterPro" id="IPR025557">
    <property type="entry name" value="DUF4282"/>
</dbReference>
<dbReference type="RefSeq" id="WP_089213194.1">
    <property type="nucleotide sequence ID" value="NZ_FZOD01000085.1"/>
</dbReference>
<dbReference type="Pfam" id="PF14110">
    <property type="entry name" value="DUF4282"/>
    <property type="match status" value="1"/>
</dbReference>
<reference evidence="3 4" key="1">
    <citation type="submission" date="2017-06" db="EMBL/GenBank/DDBJ databases">
        <authorList>
            <person name="Kim H.J."/>
            <person name="Triplett B.A."/>
        </authorList>
    </citation>
    <scope>NUCLEOTIDE SEQUENCE [LARGE SCALE GENOMIC DNA]</scope>
    <source>
        <strain evidence="3 4">CGMCC 4.2132</strain>
    </source>
</reference>
<name>A0A239P3S9_9ACTN</name>
<evidence type="ECO:0000256" key="1">
    <source>
        <dbReference type="SAM" id="MobiDB-lite"/>
    </source>
</evidence>
<protein>
    <recommendedName>
        <fullName evidence="5">DUF4282 domain-containing protein</fullName>
    </recommendedName>
</protein>
<accession>A0A239P3S9</accession>
<keyword evidence="2" id="KW-0472">Membrane</keyword>
<evidence type="ECO:0000313" key="4">
    <source>
        <dbReference type="Proteomes" id="UP000198282"/>
    </source>
</evidence>
<keyword evidence="4" id="KW-1185">Reference proteome</keyword>
<keyword evidence="2" id="KW-0812">Transmembrane</keyword>
<evidence type="ECO:0000256" key="2">
    <source>
        <dbReference type="SAM" id="Phobius"/>
    </source>
</evidence>
<feature type="transmembrane region" description="Helical" evidence="2">
    <location>
        <begin position="138"/>
        <end position="159"/>
    </location>
</feature>
<proteinExistence type="predicted"/>
<feature type="transmembrane region" description="Helical" evidence="2">
    <location>
        <begin position="109"/>
        <end position="132"/>
    </location>
</feature>
<sequence length="181" mass="20267">MTNPYQNQDPQYGANPYQAQDPQYGANPYQTQDPQYGAGPYQAQEPQYGANPYQTQDPQQGYGNYGQQPSQPTYQQQMYQQPKTAGTGFFARLFDLSFDHYVTTSVIKVIFIVIVVLQGLSALSFVASAFVASTTAGIITFLIAPIVWFFAVLLTRVWMELLIVIFKIKEDLGAIRARGEI</sequence>
<feature type="compositionally biased region" description="Polar residues" evidence="1">
    <location>
        <begin position="1"/>
        <end position="10"/>
    </location>
</feature>
<feature type="compositionally biased region" description="Low complexity" evidence="1">
    <location>
        <begin position="56"/>
        <end position="71"/>
    </location>
</feature>
<evidence type="ECO:0000313" key="3">
    <source>
        <dbReference type="EMBL" id="SNT61797.1"/>
    </source>
</evidence>
<feature type="region of interest" description="Disordered" evidence="1">
    <location>
        <begin position="1"/>
        <end position="71"/>
    </location>
</feature>
<gene>
    <name evidence="3" type="ORF">SAMN05216276_108531</name>
</gene>
<dbReference type="EMBL" id="FZOD01000085">
    <property type="protein sequence ID" value="SNT61797.1"/>
    <property type="molecule type" value="Genomic_DNA"/>
</dbReference>
<evidence type="ECO:0008006" key="5">
    <source>
        <dbReference type="Google" id="ProtNLM"/>
    </source>
</evidence>
<keyword evidence="2" id="KW-1133">Transmembrane helix</keyword>
<dbReference type="Proteomes" id="UP000198282">
    <property type="component" value="Unassembled WGS sequence"/>
</dbReference>
<dbReference type="AlphaFoldDB" id="A0A239P3S9"/>
<organism evidence="3 4">
    <name type="scientific">Streptosporangium subroseum</name>
    <dbReference type="NCBI Taxonomy" id="106412"/>
    <lineage>
        <taxon>Bacteria</taxon>
        <taxon>Bacillati</taxon>
        <taxon>Actinomycetota</taxon>
        <taxon>Actinomycetes</taxon>
        <taxon>Streptosporangiales</taxon>
        <taxon>Streptosporangiaceae</taxon>
        <taxon>Streptosporangium</taxon>
    </lineage>
</organism>